<protein>
    <recommendedName>
        <fullName evidence="7">ABC transmembrane type-1 domain-containing protein</fullName>
    </recommendedName>
</protein>
<dbReference type="OrthoDB" id="9814383at2"/>
<dbReference type="Gene3D" id="1.10.3720.10">
    <property type="entry name" value="MetI-like"/>
    <property type="match status" value="1"/>
</dbReference>
<dbReference type="STRING" id="1157490.EL26_16175"/>
<dbReference type="GO" id="GO:0005886">
    <property type="term" value="C:plasma membrane"/>
    <property type="evidence" value="ECO:0007669"/>
    <property type="project" value="UniProtKB-SubCell"/>
</dbReference>
<keyword evidence="3 6" id="KW-0812">Transmembrane</keyword>
<evidence type="ECO:0000256" key="2">
    <source>
        <dbReference type="ARBA" id="ARBA00022448"/>
    </source>
</evidence>
<dbReference type="InterPro" id="IPR035906">
    <property type="entry name" value="MetI-like_sf"/>
</dbReference>
<feature type="transmembrane region" description="Helical" evidence="6">
    <location>
        <begin position="215"/>
        <end position="240"/>
    </location>
</feature>
<accession>A0A074M8K5</accession>
<dbReference type="RefSeq" id="WP_038090748.1">
    <property type="nucleotide sequence ID" value="NZ_JMIR01000024.1"/>
</dbReference>
<dbReference type="Proteomes" id="UP000027931">
    <property type="component" value="Unassembled WGS sequence"/>
</dbReference>
<evidence type="ECO:0000256" key="5">
    <source>
        <dbReference type="ARBA" id="ARBA00023136"/>
    </source>
</evidence>
<reference evidence="8 9" key="1">
    <citation type="journal article" date="2013" name="Int. J. Syst. Evol. Microbiol.">
        <title>Tumebacillus flagellatus sp. nov., an alpha-amylase/pullulanase-producing bacterium isolated from cassava wastewater.</title>
        <authorList>
            <person name="Wang Q."/>
            <person name="Xie N."/>
            <person name="Qin Y."/>
            <person name="Shen N."/>
            <person name="Zhu J."/>
            <person name="Mi H."/>
            <person name="Huang R."/>
        </authorList>
    </citation>
    <scope>NUCLEOTIDE SEQUENCE [LARGE SCALE GENOMIC DNA]</scope>
    <source>
        <strain evidence="8 9">GST4</strain>
    </source>
</reference>
<evidence type="ECO:0000256" key="1">
    <source>
        <dbReference type="ARBA" id="ARBA00004141"/>
    </source>
</evidence>
<dbReference type="Pfam" id="PF00528">
    <property type="entry name" value="BPD_transp_1"/>
    <property type="match status" value="1"/>
</dbReference>
<evidence type="ECO:0000313" key="8">
    <source>
        <dbReference type="EMBL" id="KEO82317.1"/>
    </source>
</evidence>
<dbReference type="GO" id="GO:0055085">
    <property type="term" value="P:transmembrane transport"/>
    <property type="evidence" value="ECO:0007669"/>
    <property type="project" value="InterPro"/>
</dbReference>
<evidence type="ECO:0000256" key="6">
    <source>
        <dbReference type="RuleBase" id="RU363032"/>
    </source>
</evidence>
<feature type="transmembrane region" description="Helical" evidence="6">
    <location>
        <begin position="279"/>
        <end position="300"/>
    </location>
</feature>
<keyword evidence="5 6" id="KW-0472">Membrane</keyword>
<dbReference type="PROSITE" id="PS50928">
    <property type="entry name" value="ABC_TM1"/>
    <property type="match status" value="1"/>
</dbReference>
<dbReference type="SUPFAM" id="SSF161098">
    <property type="entry name" value="MetI-like"/>
    <property type="match status" value="1"/>
</dbReference>
<proteinExistence type="inferred from homology"/>
<evidence type="ECO:0000256" key="4">
    <source>
        <dbReference type="ARBA" id="ARBA00022989"/>
    </source>
</evidence>
<dbReference type="EMBL" id="JMIR01000024">
    <property type="protein sequence ID" value="KEO82317.1"/>
    <property type="molecule type" value="Genomic_DNA"/>
</dbReference>
<dbReference type="AlphaFoldDB" id="A0A074M8K5"/>
<dbReference type="PANTHER" id="PTHR43839:SF3">
    <property type="entry name" value="OLIGOPEPTIDE ABC TRANSPORTER, PERMEASE PROTEIN"/>
    <property type="match status" value="1"/>
</dbReference>
<feature type="transmembrane region" description="Helical" evidence="6">
    <location>
        <begin position="91"/>
        <end position="114"/>
    </location>
</feature>
<feature type="transmembrane region" description="Helical" evidence="6">
    <location>
        <begin position="157"/>
        <end position="177"/>
    </location>
</feature>
<feature type="transmembrane region" description="Helical" evidence="6">
    <location>
        <begin position="126"/>
        <end position="151"/>
    </location>
</feature>
<gene>
    <name evidence="8" type="ORF">EL26_16175</name>
</gene>
<keyword evidence="9" id="KW-1185">Reference proteome</keyword>
<sequence length="508" mass="55942">MKPTPDTYSPWRYRLAWGLLLLLVFLVFFGHHLMPYGIDPADRVNLMKGIDPATGKVKMLAPPFGPSWQHWLGTDHRGYDLLSLLLNGAKYTLGFAFFATAVRFLLALPGGLFSGATGRGRGVISFLNVVLSAVPPLVFIFPTLFGSAAFLSPDQTVVLLFAMIVCIGVPQIANQFANRSQFYAERLYIDAARTMGASTRGIVWRHILPHMRPELLFAFLSDFIGVLFLIGQLSILSVFLGGGETFMVDDGPPPVILYLTKNGEWGSLVAYGAKYIRSYWWLVAGAGVFFAGAVLILQFFSKELQRYLSSPAARHQAKPILQNRPLQAAVGGFSALCLAAVLLLPDHAPQQKNKDSAEAAGSPPPRTAAMPAFSSSAAALPSEDEIMRSEFQADATNFFQGLKTDWTLAAMELTSPPYNPSRKYETPKQPIPPFDQWIAAMKERNLSYSNIGKISDGPVIKTDWGAPIETKQVEVYMHGPDNREEIWTLYMNGKPREPNKIVSGKPLP</sequence>
<comment type="caution">
    <text evidence="8">The sequence shown here is derived from an EMBL/GenBank/DDBJ whole genome shotgun (WGS) entry which is preliminary data.</text>
</comment>
<organism evidence="8 9">
    <name type="scientific">Tumebacillus flagellatus</name>
    <dbReference type="NCBI Taxonomy" id="1157490"/>
    <lineage>
        <taxon>Bacteria</taxon>
        <taxon>Bacillati</taxon>
        <taxon>Bacillota</taxon>
        <taxon>Bacilli</taxon>
        <taxon>Bacillales</taxon>
        <taxon>Alicyclobacillaceae</taxon>
        <taxon>Tumebacillus</taxon>
    </lineage>
</organism>
<comment type="subcellular location">
    <subcellularLocation>
        <location evidence="6">Cell membrane</location>
        <topology evidence="6">Multi-pass membrane protein</topology>
    </subcellularLocation>
    <subcellularLocation>
        <location evidence="1">Membrane</location>
        <topology evidence="1">Multi-pass membrane protein</topology>
    </subcellularLocation>
</comment>
<comment type="similarity">
    <text evidence="6">Belongs to the binding-protein-dependent transport system permease family.</text>
</comment>
<name>A0A074M8K5_9BACL</name>
<keyword evidence="4 6" id="KW-1133">Transmembrane helix</keyword>
<dbReference type="InterPro" id="IPR000515">
    <property type="entry name" value="MetI-like"/>
</dbReference>
<evidence type="ECO:0000313" key="9">
    <source>
        <dbReference type="Proteomes" id="UP000027931"/>
    </source>
</evidence>
<dbReference type="PANTHER" id="PTHR43839">
    <property type="entry name" value="OPPC IN A BINDING PROTEIN-DEPENDENT TRANSPORT SYSTEM"/>
    <property type="match status" value="1"/>
</dbReference>
<feature type="domain" description="ABC transmembrane type-1" evidence="7">
    <location>
        <begin position="89"/>
        <end position="301"/>
    </location>
</feature>
<dbReference type="eggNOG" id="COG1173">
    <property type="taxonomic scope" value="Bacteria"/>
</dbReference>
<evidence type="ECO:0000259" key="7">
    <source>
        <dbReference type="PROSITE" id="PS50928"/>
    </source>
</evidence>
<keyword evidence="2 6" id="KW-0813">Transport</keyword>
<feature type="transmembrane region" description="Helical" evidence="6">
    <location>
        <begin position="12"/>
        <end position="34"/>
    </location>
</feature>
<evidence type="ECO:0000256" key="3">
    <source>
        <dbReference type="ARBA" id="ARBA00022692"/>
    </source>
</evidence>
<dbReference type="CDD" id="cd06261">
    <property type="entry name" value="TM_PBP2"/>
    <property type="match status" value="1"/>
</dbReference>